<evidence type="ECO:0000256" key="5">
    <source>
        <dbReference type="ARBA" id="ARBA00022737"/>
    </source>
</evidence>
<dbReference type="PROSITE" id="PS50920">
    <property type="entry name" value="SOLCAR"/>
    <property type="match status" value="3"/>
</dbReference>
<dbReference type="FunCoup" id="A0A1D2VGR8">
    <property type="interactions" value="81"/>
</dbReference>
<evidence type="ECO:0000313" key="10">
    <source>
        <dbReference type="EMBL" id="ODV60740.1"/>
    </source>
</evidence>
<dbReference type="InterPro" id="IPR044712">
    <property type="entry name" value="SLC25A32-like"/>
</dbReference>
<proteinExistence type="inferred from homology"/>
<reference evidence="11" key="1">
    <citation type="submission" date="2016-05" db="EMBL/GenBank/DDBJ databases">
        <title>Comparative genomics of biotechnologically important yeasts.</title>
        <authorList>
            <consortium name="DOE Joint Genome Institute"/>
            <person name="Riley R."/>
            <person name="Haridas S."/>
            <person name="Wolfe K.H."/>
            <person name="Lopes M.R."/>
            <person name="Hittinger C.T."/>
            <person name="Goker M."/>
            <person name="Salamov A."/>
            <person name="Wisecaver J."/>
            <person name="Long T.M."/>
            <person name="Aerts A.L."/>
            <person name="Barry K."/>
            <person name="Choi C."/>
            <person name="Clum A."/>
            <person name="Coughlan A.Y."/>
            <person name="Deshpande S."/>
            <person name="Douglass A.P."/>
            <person name="Hanson S.J."/>
            <person name="Klenk H.-P."/>
            <person name="Labutti K."/>
            <person name="Lapidus A."/>
            <person name="Lindquist E."/>
            <person name="Lipzen A."/>
            <person name="Meier-Kolthoff J.P."/>
            <person name="Ohm R.A."/>
            <person name="Otillar R.P."/>
            <person name="Pangilinan J."/>
            <person name="Peng Y."/>
            <person name="Rokas A."/>
            <person name="Rosa C.A."/>
            <person name="Scheuner C."/>
            <person name="Sibirny A.A."/>
            <person name="Slot J.C."/>
            <person name="Stielow J.B."/>
            <person name="Sun H."/>
            <person name="Kurtzman C.P."/>
            <person name="Blackwell M."/>
            <person name="Grigoriev I.V."/>
            <person name="Jeffries T.W."/>
        </authorList>
    </citation>
    <scope>NUCLEOTIDE SEQUENCE [LARGE SCALE GENOMIC DNA]</scope>
    <source>
        <strain evidence="11">DSM 1968</strain>
    </source>
</reference>
<keyword evidence="4 8" id="KW-0812">Transmembrane</keyword>
<evidence type="ECO:0000256" key="6">
    <source>
        <dbReference type="ARBA" id="ARBA00022989"/>
    </source>
</evidence>
<dbReference type="AlphaFoldDB" id="A0A1D2VGR8"/>
<dbReference type="Pfam" id="PF00153">
    <property type="entry name" value="Mito_carr"/>
    <property type="match status" value="3"/>
</dbReference>
<comment type="similarity">
    <text evidence="2 9">Belongs to the mitochondrial carrier (TC 2.A.29) family.</text>
</comment>
<dbReference type="Proteomes" id="UP000095038">
    <property type="component" value="Unassembled WGS sequence"/>
</dbReference>
<sequence length="310" mass="35354">MVFGDSVDMKELSPRSKEVISGLTAGFLTTLITHPLDLIKIRLQLDYSNQSHYIIFKNIVNNIRDSRNPIISEIYRGIFPNLIGNSIAWSLYFTLYNDFKSRINFNFGENNQKNSTQNYFASAFLAGSLTTLMTNPIWVLKTRILSTSKTSPGAYKSLSDGIKRILKEESILTFWKGSVPALIGVSKGAIQFSIYDNLKDFVYSSKNMKISKEKQKLSSLQYITLSSTSQIIATTTLYPLQIFKSRLQDYNHNINKQKKLNQNILSIFNKTFKNEGFTGFYKGLSTNLIRVLPATCITFTTYENLKHYLN</sequence>
<dbReference type="SUPFAM" id="SSF103506">
    <property type="entry name" value="Mitochondrial carrier"/>
    <property type="match status" value="1"/>
</dbReference>
<evidence type="ECO:0000256" key="3">
    <source>
        <dbReference type="ARBA" id="ARBA00022448"/>
    </source>
</evidence>
<evidence type="ECO:0000256" key="4">
    <source>
        <dbReference type="ARBA" id="ARBA00022692"/>
    </source>
</evidence>
<dbReference type="GO" id="GO:0015230">
    <property type="term" value="F:FAD transmembrane transporter activity"/>
    <property type="evidence" value="ECO:0007669"/>
    <property type="project" value="EnsemblFungi"/>
</dbReference>
<keyword evidence="5" id="KW-0677">Repeat</keyword>
<dbReference type="STRING" id="1344418.A0A1D2VGR8"/>
<protein>
    <submittedName>
        <fullName evidence="10">Mitochondrial folate transporter/carrier</fullName>
    </submittedName>
</protein>
<keyword evidence="6" id="KW-1133">Transmembrane helix</keyword>
<dbReference type="InterPro" id="IPR023395">
    <property type="entry name" value="MCP_dom_sf"/>
</dbReference>
<dbReference type="PANTHER" id="PTHR45683">
    <property type="entry name" value="MITOCHONDRIAL NICOTINAMIDE ADENINE DINUCLEOTIDE TRANSPORTER 1-RELATED-RELATED"/>
    <property type="match status" value="1"/>
</dbReference>
<evidence type="ECO:0000256" key="1">
    <source>
        <dbReference type="ARBA" id="ARBA00004141"/>
    </source>
</evidence>
<dbReference type="GO" id="GO:0016020">
    <property type="term" value="C:membrane"/>
    <property type="evidence" value="ECO:0007669"/>
    <property type="project" value="UniProtKB-SubCell"/>
</dbReference>
<dbReference type="InterPro" id="IPR018108">
    <property type="entry name" value="MCP_transmembrane"/>
</dbReference>
<gene>
    <name evidence="10" type="ORF">ASCRUDRAFT_8340</name>
</gene>
<accession>A0A1D2VGR8</accession>
<evidence type="ECO:0000313" key="11">
    <source>
        <dbReference type="Proteomes" id="UP000095038"/>
    </source>
</evidence>
<dbReference type="EMBL" id="KV454481">
    <property type="protein sequence ID" value="ODV60740.1"/>
    <property type="molecule type" value="Genomic_DNA"/>
</dbReference>
<name>A0A1D2VGR8_9ASCO</name>
<dbReference type="RefSeq" id="XP_020047047.1">
    <property type="nucleotide sequence ID" value="XM_020194843.1"/>
</dbReference>
<evidence type="ECO:0000256" key="7">
    <source>
        <dbReference type="ARBA" id="ARBA00023136"/>
    </source>
</evidence>
<keyword evidence="3 9" id="KW-0813">Transport</keyword>
<evidence type="ECO:0000256" key="8">
    <source>
        <dbReference type="PROSITE-ProRule" id="PRU00282"/>
    </source>
</evidence>
<keyword evidence="7 8" id="KW-0472">Membrane</keyword>
<feature type="repeat" description="Solcar" evidence="8">
    <location>
        <begin position="217"/>
        <end position="308"/>
    </location>
</feature>
<dbReference type="GeneID" id="30968479"/>
<keyword evidence="11" id="KW-1185">Reference proteome</keyword>
<comment type="subcellular location">
    <subcellularLocation>
        <location evidence="1">Membrane</location>
        <topology evidence="1">Multi-pass membrane protein</topology>
    </subcellularLocation>
</comment>
<feature type="repeat" description="Solcar" evidence="8">
    <location>
        <begin position="114"/>
        <end position="201"/>
    </location>
</feature>
<evidence type="ECO:0000256" key="2">
    <source>
        <dbReference type="ARBA" id="ARBA00006375"/>
    </source>
</evidence>
<organism evidence="10 11">
    <name type="scientific">Ascoidea rubescens DSM 1968</name>
    <dbReference type="NCBI Taxonomy" id="1344418"/>
    <lineage>
        <taxon>Eukaryota</taxon>
        <taxon>Fungi</taxon>
        <taxon>Dikarya</taxon>
        <taxon>Ascomycota</taxon>
        <taxon>Saccharomycotina</taxon>
        <taxon>Saccharomycetes</taxon>
        <taxon>Ascoideaceae</taxon>
        <taxon>Ascoidea</taxon>
    </lineage>
</organism>
<feature type="repeat" description="Solcar" evidence="8">
    <location>
        <begin position="13"/>
        <end position="102"/>
    </location>
</feature>
<dbReference type="InParanoid" id="A0A1D2VGR8"/>
<dbReference type="Gene3D" id="1.50.40.10">
    <property type="entry name" value="Mitochondrial carrier domain"/>
    <property type="match status" value="1"/>
</dbReference>
<dbReference type="OrthoDB" id="428293at2759"/>
<evidence type="ECO:0000256" key="9">
    <source>
        <dbReference type="RuleBase" id="RU000488"/>
    </source>
</evidence>
<dbReference type="GO" id="GO:0005739">
    <property type="term" value="C:mitochondrion"/>
    <property type="evidence" value="ECO:0007669"/>
    <property type="project" value="EnsemblFungi"/>
</dbReference>